<dbReference type="GO" id="GO:0005886">
    <property type="term" value="C:plasma membrane"/>
    <property type="evidence" value="ECO:0007669"/>
    <property type="project" value="TreeGrafter"/>
</dbReference>
<keyword evidence="3 6" id="KW-0812">Transmembrane</keyword>
<dbReference type="PANTHER" id="PTHR38459">
    <property type="entry name" value="PROPHAGE BACTOPRENOL-LINKED GLUCOSE TRANSLOCASE HOMOLOG"/>
    <property type="match status" value="1"/>
</dbReference>
<protein>
    <submittedName>
        <fullName evidence="8">Putative flippase GtrA (Transmembrane translocase of bactoprenol-linked glucose)</fullName>
    </submittedName>
</protein>
<evidence type="ECO:0000259" key="7">
    <source>
        <dbReference type="Pfam" id="PF04138"/>
    </source>
</evidence>
<dbReference type="GO" id="GO:0000271">
    <property type="term" value="P:polysaccharide biosynthetic process"/>
    <property type="evidence" value="ECO:0007669"/>
    <property type="project" value="InterPro"/>
</dbReference>
<feature type="transmembrane region" description="Helical" evidence="6">
    <location>
        <begin position="16"/>
        <end position="37"/>
    </location>
</feature>
<reference evidence="9" key="1">
    <citation type="submission" date="2016-10" db="EMBL/GenBank/DDBJ databases">
        <authorList>
            <person name="Varghese N."/>
            <person name="Submissions S."/>
        </authorList>
    </citation>
    <scope>NUCLEOTIDE SEQUENCE [LARGE SCALE GENOMIC DNA]</scope>
    <source>
        <strain evidence="9">DSM 44718</strain>
    </source>
</reference>
<evidence type="ECO:0000313" key="8">
    <source>
        <dbReference type="EMBL" id="SDZ52451.1"/>
    </source>
</evidence>
<feature type="transmembrane region" description="Helical" evidence="6">
    <location>
        <begin position="83"/>
        <end position="103"/>
    </location>
</feature>
<evidence type="ECO:0000256" key="4">
    <source>
        <dbReference type="ARBA" id="ARBA00022989"/>
    </source>
</evidence>
<evidence type="ECO:0000256" key="5">
    <source>
        <dbReference type="ARBA" id="ARBA00023136"/>
    </source>
</evidence>
<sequence length="159" mass="17279">MSRASRILRLAYRHSVIRFLGLAGVGFAFDLTLLAVLDAVTPLPPAATVSIAFWATYALNFALNRTFAFHASGDGVRGQLARFAPQVLGDYVLTVAGVTVLGALGIGLVPARIIAGGTNLVFNYVLYRWWTFRRRPEPEPAPDVERELALVAARNDPRA</sequence>
<dbReference type="InterPro" id="IPR007267">
    <property type="entry name" value="GtrA_DPMS_TM"/>
</dbReference>
<proteinExistence type="inferred from homology"/>
<name>A0A1H3TRL1_9ACTN</name>
<gene>
    <name evidence="8" type="ORF">SAMN05421684_6204</name>
</gene>
<dbReference type="PANTHER" id="PTHR38459:SF1">
    <property type="entry name" value="PROPHAGE BACTOPRENOL-LINKED GLUCOSE TRANSLOCASE HOMOLOG"/>
    <property type="match status" value="1"/>
</dbReference>
<comment type="similarity">
    <text evidence="2">Belongs to the GtrA family.</text>
</comment>
<accession>A0A1H3TRL1</accession>
<keyword evidence="9" id="KW-1185">Reference proteome</keyword>
<evidence type="ECO:0000256" key="6">
    <source>
        <dbReference type="SAM" id="Phobius"/>
    </source>
</evidence>
<evidence type="ECO:0000256" key="1">
    <source>
        <dbReference type="ARBA" id="ARBA00004141"/>
    </source>
</evidence>
<dbReference type="InterPro" id="IPR051401">
    <property type="entry name" value="GtrA_CellWall_Glycosyl"/>
</dbReference>
<evidence type="ECO:0000313" key="9">
    <source>
        <dbReference type="Proteomes" id="UP000199632"/>
    </source>
</evidence>
<evidence type="ECO:0000256" key="3">
    <source>
        <dbReference type="ARBA" id="ARBA00022692"/>
    </source>
</evidence>
<keyword evidence="4 6" id="KW-1133">Transmembrane helix</keyword>
<feature type="domain" description="GtrA/DPMS transmembrane" evidence="7">
    <location>
        <begin position="18"/>
        <end position="132"/>
    </location>
</feature>
<dbReference type="STRING" id="137265.SAMN05421684_6204"/>
<comment type="subcellular location">
    <subcellularLocation>
        <location evidence="1">Membrane</location>
        <topology evidence="1">Multi-pass membrane protein</topology>
    </subcellularLocation>
</comment>
<dbReference type="Pfam" id="PF04138">
    <property type="entry name" value="GtrA_DPMS_TM"/>
    <property type="match status" value="1"/>
</dbReference>
<dbReference type="EMBL" id="FNQB01000003">
    <property type="protein sequence ID" value="SDZ52451.1"/>
    <property type="molecule type" value="Genomic_DNA"/>
</dbReference>
<keyword evidence="5 6" id="KW-0472">Membrane</keyword>
<organism evidence="8 9">
    <name type="scientific">Asanoa ishikariensis</name>
    <dbReference type="NCBI Taxonomy" id="137265"/>
    <lineage>
        <taxon>Bacteria</taxon>
        <taxon>Bacillati</taxon>
        <taxon>Actinomycetota</taxon>
        <taxon>Actinomycetes</taxon>
        <taxon>Micromonosporales</taxon>
        <taxon>Micromonosporaceae</taxon>
        <taxon>Asanoa</taxon>
    </lineage>
</organism>
<dbReference type="Proteomes" id="UP000199632">
    <property type="component" value="Unassembled WGS sequence"/>
</dbReference>
<evidence type="ECO:0000256" key="2">
    <source>
        <dbReference type="ARBA" id="ARBA00009399"/>
    </source>
</evidence>
<dbReference type="RefSeq" id="WP_176985152.1">
    <property type="nucleotide sequence ID" value="NZ_BOND01000001.1"/>
</dbReference>
<dbReference type="AlphaFoldDB" id="A0A1H3TRL1"/>
<feature type="transmembrane region" description="Helical" evidence="6">
    <location>
        <begin position="43"/>
        <end position="63"/>
    </location>
</feature>